<proteinExistence type="predicted"/>
<gene>
    <name evidence="1" type="ORF">S01H4_51263</name>
</gene>
<dbReference type="EMBL" id="BART01029172">
    <property type="protein sequence ID" value="GAG98011.1"/>
    <property type="molecule type" value="Genomic_DNA"/>
</dbReference>
<feature type="non-terminal residue" evidence="1">
    <location>
        <position position="1"/>
    </location>
</feature>
<protein>
    <submittedName>
        <fullName evidence="1">Uncharacterized protein</fullName>
    </submittedName>
</protein>
<dbReference type="AlphaFoldDB" id="X1DNM4"/>
<accession>X1DNM4</accession>
<organism evidence="1">
    <name type="scientific">marine sediment metagenome</name>
    <dbReference type="NCBI Taxonomy" id="412755"/>
    <lineage>
        <taxon>unclassified sequences</taxon>
        <taxon>metagenomes</taxon>
        <taxon>ecological metagenomes</taxon>
    </lineage>
</organism>
<sequence>SDIFRVLNEETRSDFTIWDFCSIGFVLLFSNKDIDRVTIPTQAANIDGISYLLADDDEVKQFLSEYLK</sequence>
<comment type="caution">
    <text evidence="1">The sequence shown here is derived from an EMBL/GenBank/DDBJ whole genome shotgun (WGS) entry which is preliminary data.</text>
</comment>
<dbReference type="Gene3D" id="3.40.630.190">
    <property type="entry name" value="LCP protein"/>
    <property type="match status" value="1"/>
</dbReference>
<reference evidence="1" key="1">
    <citation type="journal article" date="2014" name="Front. Microbiol.">
        <title>High frequency of phylogenetically diverse reductive dehalogenase-homologous genes in deep subseafloor sedimentary metagenomes.</title>
        <authorList>
            <person name="Kawai M."/>
            <person name="Futagami T."/>
            <person name="Toyoda A."/>
            <person name="Takaki Y."/>
            <person name="Nishi S."/>
            <person name="Hori S."/>
            <person name="Arai W."/>
            <person name="Tsubouchi T."/>
            <person name="Morono Y."/>
            <person name="Uchiyama I."/>
            <person name="Ito T."/>
            <person name="Fujiyama A."/>
            <person name="Inagaki F."/>
            <person name="Takami H."/>
        </authorList>
    </citation>
    <scope>NUCLEOTIDE SEQUENCE</scope>
    <source>
        <strain evidence="1">Expedition CK06-06</strain>
    </source>
</reference>
<evidence type="ECO:0000313" key="1">
    <source>
        <dbReference type="EMBL" id="GAG98011.1"/>
    </source>
</evidence>
<name>X1DNM4_9ZZZZ</name>